<evidence type="ECO:0000313" key="4">
    <source>
        <dbReference type="Proteomes" id="UP000703269"/>
    </source>
</evidence>
<keyword evidence="4" id="KW-1185">Reference proteome</keyword>
<reference evidence="3 4" key="1">
    <citation type="submission" date="2021-08" db="EMBL/GenBank/DDBJ databases">
        <title>Draft Genome Sequence of Phanerochaete sordida strain YK-624.</title>
        <authorList>
            <person name="Mori T."/>
            <person name="Dohra H."/>
            <person name="Suzuki T."/>
            <person name="Kawagishi H."/>
            <person name="Hirai H."/>
        </authorList>
    </citation>
    <scope>NUCLEOTIDE SEQUENCE [LARGE SCALE GENOMIC DNA]</scope>
    <source>
        <strain evidence="3 4">YK-624</strain>
    </source>
</reference>
<proteinExistence type="predicted"/>
<comment type="caution">
    <text evidence="3">The sequence shown here is derived from an EMBL/GenBank/DDBJ whole genome shotgun (WGS) entry which is preliminary data.</text>
</comment>
<dbReference type="PANTHER" id="PTHR38248">
    <property type="entry name" value="FUNK1 6"/>
    <property type="match status" value="1"/>
</dbReference>
<dbReference type="PROSITE" id="PS50011">
    <property type="entry name" value="PROTEIN_KINASE_DOM"/>
    <property type="match status" value="1"/>
</dbReference>
<protein>
    <recommendedName>
        <fullName evidence="2">Protein kinase domain-containing protein</fullName>
    </recommendedName>
</protein>
<feature type="domain" description="Protein kinase" evidence="2">
    <location>
        <begin position="284"/>
        <end position="675"/>
    </location>
</feature>
<organism evidence="3 4">
    <name type="scientific">Phanerochaete sordida</name>
    <dbReference type="NCBI Taxonomy" id="48140"/>
    <lineage>
        <taxon>Eukaryota</taxon>
        <taxon>Fungi</taxon>
        <taxon>Dikarya</taxon>
        <taxon>Basidiomycota</taxon>
        <taxon>Agaricomycotina</taxon>
        <taxon>Agaricomycetes</taxon>
        <taxon>Polyporales</taxon>
        <taxon>Phanerochaetaceae</taxon>
        <taxon>Phanerochaete</taxon>
    </lineage>
</organism>
<name>A0A9P3GPW2_9APHY</name>
<dbReference type="GO" id="GO:0005524">
    <property type="term" value="F:ATP binding"/>
    <property type="evidence" value="ECO:0007669"/>
    <property type="project" value="InterPro"/>
</dbReference>
<feature type="region of interest" description="Disordered" evidence="1">
    <location>
        <begin position="1"/>
        <end position="28"/>
    </location>
</feature>
<dbReference type="Proteomes" id="UP000703269">
    <property type="component" value="Unassembled WGS sequence"/>
</dbReference>
<evidence type="ECO:0000313" key="3">
    <source>
        <dbReference type="EMBL" id="GJE97380.1"/>
    </source>
</evidence>
<dbReference type="PANTHER" id="PTHR38248:SF2">
    <property type="entry name" value="FUNK1 11"/>
    <property type="match status" value="1"/>
</dbReference>
<evidence type="ECO:0000256" key="1">
    <source>
        <dbReference type="SAM" id="MobiDB-lite"/>
    </source>
</evidence>
<feature type="region of interest" description="Disordered" evidence="1">
    <location>
        <begin position="783"/>
        <end position="843"/>
    </location>
</feature>
<gene>
    <name evidence="3" type="ORF">PsYK624_135970</name>
</gene>
<evidence type="ECO:0000259" key="2">
    <source>
        <dbReference type="PROSITE" id="PS50011"/>
    </source>
</evidence>
<dbReference type="Gene3D" id="1.10.510.10">
    <property type="entry name" value="Transferase(Phosphotransferase) domain 1"/>
    <property type="match status" value="1"/>
</dbReference>
<dbReference type="AlphaFoldDB" id="A0A9P3GPW2"/>
<dbReference type="SUPFAM" id="SSF56112">
    <property type="entry name" value="Protein kinase-like (PK-like)"/>
    <property type="match status" value="1"/>
</dbReference>
<accession>A0A9P3GPW2</accession>
<dbReference type="GO" id="GO:0004672">
    <property type="term" value="F:protein kinase activity"/>
    <property type="evidence" value="ECO:0007669"/>
    <property type="project" value="InterPro"/>
</dbReference>
<dbReference type="OrthoDB" id="2803129at2759"/>
<dbReference type="Pfam" id="PF17667">
    <property type="entry name" value="Pkinase_fungal"/>
    <property type="match status" value="1"/>
</dbReference>
<dbReference type="EMBL" id="BPQB01000071">
    <property type="protein sequence ID" value="GJE97380.1"/>
    <property type="molecule type" value="Genomic_DNA"/>
</dbReference>
<dbReference type="InterPro" id="IPR040976">
    <property type="entry name" value="Pkinase_fungal"/>
</dbReference>
<sequence length="843" mass="94798">MATTAPHLDIRNFKRHGSQAPPQPWPSRMQTAPAHYNVEKKRVILVKNLQETVTLVGLDLFTNGLLPRVDPALIKATVARLKDTRKILGPDGSKPRWSSFRTEPSNRRAGEDIVFAQMESVIRDIAEAAGVTDTAILTFICRPTQTPKSSTRDNPSKPDSYGIRASADVDAQWVDIAVPGEFKKRDDPRGANDNQKKVLWSLFHILREDPTRRFVLGFTIEDTMVRFWYASRSEVFVSCDFDFMQQPSHLVECFLPLLCAEEHQLGWDPTIRRVSDSTVKSPDIVYDIDVGENTYRTQRLISNLGAEAPRGRGTRVWEVRLLDADKQPTGPPLVLKDSWGDSDRRSEFDILHDIRNSGSPSLRKTICKYFVEAIDHWDVQIAGKDDHTHVIKKDGTRPEAVWAPFTVSAEYSATTRTDAKPVQGVFKVPERGPNEGAAINYSAKIHRRIVFKQVGRTLQELSSMSQVFNCLADITTGLRALHHAGWVHRDISIGNLLVVGNTGMITDVEYAKRIDDGVSHGIRTGTPYFMAVEVEHGRYKFITEDSLPALPLQVHVDDEEESDLRSVRANMEAASLKRRRDEEQEASLSSVETIKESSPRRVGFRHNPLHDMESVLWVSYWMVLCTKLARPATCREAIWEQYMSKHAEVARKLFTEPESRSSVLETNDVLRGAFYELVPEVETICMKLDRFRRDLCAQYRQCEKNPDAIRPFDPEKKLHEAVEQVFDTISKMLKDPNSTEPNPQGVKRIGDLVIGDGVSEQRGAIEKVTTEILDDTVLELPTTRMDGVGEGPTDATNAGDNHVSDDADGSDDDERPAKRHKAARDDDPSTLNSILPPGPRTVG</sequence>
<dbReference type="InterPro" id="IPR000719">
    <property type="entry name" value="Prot_kinase_dom"/>
</dbReference>
<dbReference type="InterPro" id="IPR011009">
    <property type="entry name" value="Kinase-like_dom_sf"/>
</dbReference>